<evidence type="ECO:0000313" key="13">
    <source>
        <dbReference type="Proteomes" id="UP000663828"/>
    </source>
</evidence>
<feature type="domain" description="Nuclear receptor" evidence="10">
    <location>
        <begin position="24"/>
        <end position="98"/>
    </location>
</feature>
<reference evidence="12" key="1">
    <citation type="submission" date="2021-02" db="EMBL/GenBank/DDBJ databases">
        <authorList>
            <person name="Nowell W R."/>
        </authorList>
    </citation>
    <scope>NUCLEOTIDE SEQUENCE</scope>
</reference>
<feature type="region of interest" description="Disordered" evidence="9">
    <location>
        <begin position="101"/>
        <end position="133"/>
    </location>
</feature>
<dbReference type="InterPro" id="IPR050234">
    <property type="entry name" value="Nuclear_hormone_rcpt_NR1"/>
</dbReference>
<dbReference type="Gene3D" id="3.30.50.10">
    <property type="entry name" value="Erythroid Transcription Factor GATA-1, subunit A"/>
    <property type="match status" value="1"/>
</dbReference>
<evidence type="ECO:0000256" key="5">
    <source>
        <dbReference type="ARBA" id="ARBA00023125"/>
    </source>
</evidence>
<keyword evidence="2" id="KW-0863">Zinc-finger</keyword>
<dbReference type="SMART" id="SM00399">
    <property type="entry name" value="ZnF_C4"/>
    <property type="match status" value="1"/>
</dbReference>
<dbReference type="GO" id="GO:0008270">
    <property type="term" value="F:zinc ion binding"/>
    <property type="evidence" value="ECO:0007669"/>
    <property type="project" value="UniProtKB-KW"/>
</dbReference>
<dbReference type="InterPro" id="IPR013088">
    <property type="entry name" value="Znf_NHR/GATA"/>
</dbReference>
<evidence type="ECO:0000256" key="8">
    <source>
        <dbReference type="ARBA" id="ARBA00023242"/>
    </source>
</evidence>
<keyword evidence="7" id="KW-0675">Receptor</keyword>
<dbReference type="PROSITE" id="PS00031">
    <property type="entry name" value="NUCLEAR_REC_DBD_1"/>
    <property type="match status" value="1"/>
</dbReference>
<dbReference type="OrthoDB" id="5837785at2759"/>
<keyword evidence="6" id="KW-0804">Transcription</keyword>
<dbReference type="GO" id="GO:0000122">
    <property type="term" value="P:negative regulation of transcription by RNA polymerase II"/>
    <property type="evidence" value="ECO:0007669"/>
    <property type="project" value="TreeGrafter"/>
</dbReference>
<dbReference type="PRINTS" id="PR00047">
    <property type="entry name" value="STROIDFINGER"/>
</dbReference>
<dbReference type="InterPro" id="IPR001628">
    <property type="entry name" value="Znf_hrmn_rcpt"/>
</dbReference>
<dbReference type="GO" id="GO:0030154">
    <property type="term" value="P:cell differentiation"/>
    <property type="evidence" value="ECO:0007669"/>
    <property type="project" value="TreeGrafter"/>
</dbReference>
<dbReference type="EMBL" id="CAJNOJ010000036">
    <property type="protein sequence ID" value="CAF0915625.1"/>
    <property type="molecule type" value="Genomic_DNA"/>
</dbReference>
<evidence type="ECO:0000259" key="10">
    <source>
        <dbReference type="PROSITE" id="PS51030"/>
    </source>
</evidence>
<keyword evidence="5" id="KW-0238">DNA-binding</keyword>
<keyword evidence="8" id="KW-0539">Nucleus</keyword>
<evidence type="ECO:0000256" key="9">
    <source>
        <dbReference type="SAM" id="MobiDB-lite"/>
    </source>
</evidence>
<dbReference type="Proteomes" id="UP000663828">
    <property type="component" value="Unassembled WGS sequence"/>
</dbReference>
<dbReference type="AlphaFoldDB" id="A0A815RC34"/>
<dbReference type="PROSITE" id="PS51030">
    <property type="entry name" value="NUCLEAR_REC_DBD_2"/>
    <property type="match status" value="1"/>
</dbReference>
<dbReference type="PANTHER" id="PTHR24082:SF283">
    <property type="entry name" value="NUCLEAR HORMONE RECEPTOR HR96"/>
    <property type="match status" value="1"/>
</dbReference>
<dbReference type="PANTHER" id="PTHR24082">
    <property type="entry name" value="NUCLEAR HORMONE RECEPTOR"/>
    <property type="match status" value="1"/>
</dbReference>
<keyword evidence="1" id="KW-0479">Metal-binding</keyword>
<dbReference type="GO" id="GO:0000978">
    <property type="term" value="F:RNA polymerase II cis-regulatory region sequence-specific DNA binding"/>
    <property type="evidence" value="ECO:0007669"/>
    <property type="project" value="TreeGrafter"/>
</dbReference>
<evidence type="ECO:0000313" key="11">
    <source>
        <dbReference type="EMBL" id="CAF0915625.1"/>
    </source>
</evidence>
<organism evidence="12 13">
    <name type="scientific">Adineta ricciae</name>
    <name type="common">Rotifer</name>
    <dbReference type="NCBI Taxonomy" id="249248"/>
    <lineage>
        <taxon>Eukaryota</taxon>
        <taxon>Metazoa</taxon>
        <taxon>Spiralia</taxon>
        <taxon>Gnathifera</taxon>
        <taxon>Rotifera</taxon>
        <taxon>Eurotatoria</taxon>
        <taxon>Bdelloidea</taxon>
        <taxon>Adinetida</taxon>
        <taxon>Adinetidae</taxon>
        <taxon>Adineta</taxon>
    </lineage>
</organism>
<keyword evidence="13" id="KW-1185">Reference proteome</keyword>
<dbReference type="Proteomes" id="UP000663852">
    <property type="component" value="Unassembled WGS sequence"/>
</dbReference>
<evidence type="ECO:0000256" key="4">
    <source>
        <dbReference type="ARBA" id="ARBA00023015"/>
    </source>
</evidence>
<evidence type="ECO:0000256" key="3">
    <source>
        <dbReference type="ARBA" id="ARBA00022833"/>
    </source>
</evidence>
<evidence type="ECO:0000256" key="1">
    <source>
        <dbReference type="ARBA" id="ARBA00022723"/>
    </source>
</evidence>
<proteinExistence type="predicted"/>
<evidence type="ECO:0000256" key="7">
    <source>
        <dbReference type="ARBA" id="ARBA00023170"/>
    </source>
</evidence>
<comment type="caution">
    <text evidence="12">The sequence shown here is derived from an EMBL/GenBank/DDBJ whole genome shotgun (WGS) entry which is preliminary data.</text>
</comment>
<name>A0A815RC34_ADIRI</name>
<dbReference type="GO" id="GO:0004879">
    <property type="term" value="F:nuclear receptor activity"/>
    <property type="evidence" value="ECO:0007669"/>
    <property type="project" value="TreeGrafter"/>
</dbReference>
<evidence type="ECO:0000256" key="6">
    <source>
        <dbReference type="ARBA" id="ARBA00023163"/>
    </source>
</evidence>
<dbReference type="EMBL" id="CAJNOR010004095">
    <property type="protein sequence ID" value="CAF1474766.1"/>
    <property type="molecule type" value="Genomic_DNA"/>
</dbReference>
<dbReference type="CDD" id="cd06916">
    <property type="entry name" value="NR_DBD_like"/>
    <property type="match status" value="1"/>
</dbReference>
<gene>
    <name evidence="11" type="ORF">EDS130_LOCUS10502</name>
    <name evidence="12" type="ORF">XAT740_LOCUS38191</name>
</gene>
<keyword evidence="4" id="KW-0805">Transcription regulation</keyword>
<sequence>MNSNLAESVPISTKNKVGRRVSKQSICLVCGDVARIINYGALCCQACKTFFRRNVSHGKQVCRYNGCCEITKFTRLGCTACRLKKCFACGMNPEFIRVTDQHTNHTPVKRQNKETNDDDVDVNNAKKPNIDPSPPKLQTLDLLESDRSSLSHFEWTLLSNVIHAYDRFEASSNISTSTNYLVHLPAETLFRNTHTYNLFKTYYTTAQLFVASSADYKILTSAEQCSLLKRNLNGLFIFCAEVVCRDLKMLEHPVWFNTLTYTLGSVMVGRKRYLNKKLEHDNTLIKLMLIILAFSSNCCMLDERDGIFQDHLLIGTFRLFGSQNVFVEILWKYMLYRYGYRDTVRRFSGLVKQTLDLISLVVNMYRSDRMHQYFLDEAIKLATSSVKIGENDSIPLWGKTPLDSIESTPMTFGYYCT</sequence>
<protein>
    <recommendedName>
        <fullName evidence="10">Nuclear receptor domain-containing protein</fullName>
    </recommendedName>
</protein>
<evidence type="ECO:0000256" key="2">
    <source>
        <dbReference type="ARBA" id="ARBA00022771"/>
    </source>
</evidence>
<dbReference type="GO" id="GO:0045944">
    <property type="term" value="P:positive regulation of transcription by RNA polymerase II"/>
    <property type="evidence" value="ECO:0007669"/>
    <property type="project" value="TreeGrafter"/>
</dbReference>
<dbReference type="Pfam" id="PF00105">
    <property type="entry name" value="zf-C4"/>
    <property type="match status" value="1"/>
</dbReference>
<accession>A0A815RC34</accession>
<keyword evidence="3" id="KW-0862">Zinc</keyword>
<dbReference type="SUPFAM" id="SSF57716">
    <property type="entry name" value="Glucocorticoid receptor-like (DNA-binding domain)"/>
    <property type="match status" value="1"/>
</dbReference>
<evidence type="ECO:0000313" key="12">
    <source>
        <dbReference type="EMBL" id="CAF1474766.1"/>
    </source>
</evidence>